<gene>
    <name evidence="2" type="ORF">HGRIS_008472</name>
</gene>
<feature type="region of interest" description="Disordered" evidence="1">
    <location>
        <begin position="426"/>
        <end position="498"/>
    </location>
</feature>
<name>A0ABR3J9J8_9AGAR</name>
<feature type="compositionally biased region" description="Low complexity" evidence="1">
    <location>
        <begin position="538"/>
        <end position="548"/>
    </location>
</feature>
<feature type="region of interest" description="Disordered" evidence="1">
    <location>
        <begin position="276"/>
        <end position="295"/>
    </location>
</feature>
<feature type="region of interest" description="Disordered" evidence="1">
    <location>
        <begin position="376"/>
        <end position="396"/>
    </location>
</feature>
<feature type="region of interest" description="Disordered" evidence="1">
    <location>
        <begin position="15"/>
        <end position="89"/>
    </location>
</feature>
<comment type="caution">
    <text evidence="2">The sequence shown here is derived from an EMBL/GenBank/DDBJ whole genome shotgun (WGS) entry which is preliminary data.</text>
</comment>
<proteinExistence type="predicted"/>
<feature type="compositionally biased region" description="Polar residues" evidence="1">
    <location>
        <begin position="664"/>
        <end position="673"/>
    </location>
</feature>
<keyword evidence="3" id="KW-1185">Reference proteome</keyword>
<feature type="compositionally biased region" description="Low complexity" evidence="1">
    <location>
        <begin position="25"/>
        <end position="89"/>
    </location>
</feature>
<evidence type="ECO:0000313" key="3">
    <source>
        <dbReference type="Proteomes" id="UP001556367"/>
    </source>
</evidence>
<feature type="compositionally biased region" description="Low complexity" evidence="1">
    <location>
        <begin position="472"/>
        <end position="484"/>
    </location>
</feature>
<evidence type="ECO:0000256" key="1">
    <source>
        <dbReference type="SAM" id="MobiDB-lite"/>
    </source>
</evidence>
<accession>A0ABR3J9J8</accession>
<feature type="region of interest" description="Disordered" evidence="1">
    <location>
        <begin position="302"/>
        <end position="329"/>
    </location>
</feature>
<sequence>MAFDIQLQATLRRFSLGGRPATANSTSSSSSGHSGTSTSTSQTSSSSSSGRGHTFSRRTSSPGPSSSLGSFPSPHSYSNPPTAMNTNTNRRTNSVTTLMMMQNAATSNAAPAIATTTMATRTAAELSISSASAGTGKRRHAADVVTSNRADDRRSSPQVSPTMRGWSSRPGSADGVGRSEAAETPGSPRSLAISPNLDALLEHDERVRRSRSHGGGGIAGPSMRLVAAEAAPASVVGHEPGIHIGLPPPPRVCAGRERRSRTAARDEDVEITANPYINRAPQFDGVGESDGSDRREMGREAMAFSNKNKKDSRPSTSSGTERAEQSSNISRTLALLAGKARLGPAKSDMESSVVIGQGQHPYQYVSHAYHSSASSSASTPAALHRPPRISTTLYDTPDRMSSLRNLVGHRTTNSVADRDVDRESFIDLLSPEPQRAAFAPARERSRSPKPPVPTSPKPLFNRPGSPLTIATRLSPRPSPAASPLDTARAGLPSTSNLLSADGRADLVRKSHKLAKMFGKPPGPAAVNQAAHPSHHRATASVSTTASSRKAPPVWPPPDGTQYLSLSNRRHSNPPTPDSYMTFATNSDLDSEYSPTSSNFHDDIIEIGTAEGPPSSDWIDSQRTRVTTSLPLRADSPTSFIDLSDGEDDAPGRLTPTRERRGRPPSSSAQSILENMTPEELAEEERRRKREKLTKLHRFLGSRVPANLVLDVPDPLLTLPPLAPSLDTDDSAEAHKAWLRRRRSSSAAAFPSSWSDELDRLKVDLNEREKAINVRRALKMEKVFGVAPPQTLYHTRGQAGPAYGASAAAQSALTLPAQGTTSTTTTFAANHSWKPRGASLPKPASPSSPQSASQGQARPIQEQQGAGGQGQTHSTPPSPIRRAKGKSRRPGTSESRKALLGGGFGFSGTDLDGDEGAEDGNGSAARRAEAEQNFGLGPSVRPSSYVYTHYQHSLNSLNDILDRDDKESLAELHEYLQSSEPDPPAPSADILDAGPSLTHRVSSMSLKSERRRSLPARTSILSLADSFAAGERAAAARESVYSLASAGSASSFSSAGSRASMISIASASSVSTFSTSGSGAATPTPGATDFQLRRRRAAKLTAFFGVNYRDLIQDILESIEKGLEDERKRGTLNPDEVEDLLQKLRTLRTKRGAVF</sequence>
<protein>
    <submittedName>
        <fullName evidence="2">Uncharacterized protein</fullName>
    </submittedName>
</protein>
<feature type="compositionally biased region" description="Polar residues" evidence="1">
    <location>
        <begin position="314"/>
        <end position="329"/>
    </location>
</feature>
<feature type="compositionally biased region" description="Low complexity" evidence="1">
    <location>
        <begin position="837"/>
        <end position="863"/>
    </location>
</feature>
<dbReference type="EMBL" id="JASNQZ010000011">
    <property type="protein sequence ID" value="KAL0951805.1"/>
    <property type="molecule type" value="Genomic_DNA"/>
</dbReference>
<feature type="compositionally biased region" description="Polar residues" evidence="1">
    <location>
        <begin position="631"/>
        <end position="640"/>
    </location>
</feature>
<feature type="region of interest" description="Disordered" evidence="1">
    <location>
        <begin position="517"/>
        <end position="597"/>
    </location>
</feature>
<dbReference type="Proteomes" id="UP001556367">
    <property type="component" value="Unassembled WGS sequence"/>
</dbReference>
<organism evidence="2 3">
    <name type="scientific">Hohenbuehelia grisea</name>
    <dbReference type="NCBI Taxonomy" id="104357"/>
    <lineage>
        <taxon>Eukaryota</taxon>
        <taxon>Fungi</taxon>
        <taxon>Dikarya</taxon>
        <taxon>Basidiomycota</taxon>
        <taxon>Agaricomycotina</taxon>
        <taxon>Agaricomycetes</taxon>
        <taxon>Agaricomycetidae</taxon>
        <taxon>Agaricales</taxon>
        <taxon>Pleurotineae</taxon>
        <taxon>Pleurotaceae</taxon>
        <taxon>Hohenbuehelia</taxon>
    </lineage>
</organism>
<feature type="region of interest" description="Disordered" evidence="1">
    <location>
        <begin position="631"/>
        <end position="686"/>
    </location>
</feature>
<reference evidence="3" key="1">
    <citation type="submission" date="2024-06" db="EMBL/GenBank/DDBJ databases">
        <title>Multi-omics analyses provide insights into the biosynthesis of the anticancer antibiotic pleurotin in Hohenbuehelia grisea.</title>
        <authorList>
            <person name="Weaver J.A."/>
            <person name="Alberti F."/>
        </authorList>
    </citation>
    <scope>NUCLEOTIDE SEQUENCE [LARGE SCALE GENOMIC DNA]</scope>
    <source>
        <strain evidence="3">T-177</strain>
    </source>
</reference>
<evidence type="ECO:0000313" key="2">
    <source>
        <dbReference type="EMBL" id="KAL0951805.1"/>
    </source>
</evidence>
<feature type="region of interest" description="Disordered" evidence="1">
    <location>
        <begin position="239"/>
        <end position="267"/>
    </location>
</feature>
<feature type="region of interest" description="Disordered" evidence="1">
    <location>
        <begin position="130"/>
        <end position="194"/>
    </location>
</feature>
<feature type="region of interest" description="Disordered" evidence="1">
    <location>
        <begin position="827"/>
        <end position="924"/>
    </location>
</feature>
<feature type="compositionally biased region" description="Polar residues" evidence="1">
    <location>
        <begin position="581"/>
        <end position="597"/>
    </location>
</feature>